<name>A0ABV6YPS9_UNCEI</name>
<dbReference type="Gene3D" id="3.40.50.2300">
    <property type="match status" value="1"/>
</dbReference>
<keyword evidence="3" id="KW-0805">Transcription regulation</keyword>
<keyword evidence="1" id="KW-0547">Nucleotide-binding</keyword>
<dbReference type="InterPro" id="IPR001789">
    <property type="entry name" value="Sig_transdc_resp-reg_receiver"/>
</dbReference>
<dbReference type="SUPFAM" id="SSF46689">
    <property type="entry name" value="Homeodomain-like"/>
    <property type="match status" value="1"/>
</dbReference>
<dbReference type="Pfam" id="PF25601">
    <property type="entry name" value="AAA_lid_14"/>
    <property type="match status" value="1"/>
</dbReference>
<dbReference type="PANTHER" id="PTHR32071">
    <property type="entry name" value="TRANSCRIPTIONAL REGULATORY PROTEIN"/>
    <property type="match status" value="1"/>
</dbReference>
<dbReference type="Pfam" id="PF02954">
    <property type="entry name" value="HTH_8"/>
    <property type="match status" value="1"/>
</dbReference>
<dbReference type="Proteomes" id="UP001594288">
    <property type="component" value="Unassembled WGS sequence"/>
</dbReference>
<gene>
    <name evidence="9" type="ORF">ACFL2Z_03295</name>
</gene>
<dbReference type="PRINTS" id="PR01590">
    <property type="entry name" value="HTHFIS"/>
</dbReference>
<dbReference type="PANTHER" id="PTHR32071:SF113">
    <property type="entry name" value="ALGINATE BIOSYNTHESIS TRANSCRIPTIONAL REGULATORY PROTEIN ALGB"/>
    <property type="match status" value="1"/>
</dbReference>
<dbReference type="CDD" id="cd00009">
    <property type="entry name" value="AAA"/>
    <property type="match status" value="1"/>
</dbReference>
<dbReference type="InterPro" id="IPR002197">
    <property type="entry name" value="HTH_Fis"/>
</dbReference>
<accession>A0ABV6YPS9</accession>
<dbReference type="PROSITE" id="PS50045">
    <property type="entry name" value="SIGMA54_INTERACT_4"/>
    <property type="match status" value="1"/>
</dbReference>
<dbReference type="InterPro" id="IPR025662">
    <property type="entry name" value="Sigma_54_int_dom_ATP-bd_1"/>
</dbReference>
<evidence type="ECO:0000256" key="2">
    <source>
        <dbReference type="ARBA" id="ARBA00022840"/>
    </source>
</evidence>
<evidence type="ECO:0000256" key="6">
    <source>
        <dbReference type="PROSITE-ProRule" id="PRU00169"/>
    </source>
</evidence>
<dbReference type="InterPro" id="IPR025943">
    <property type="entry name" value="Sigma_54_int_dom_ATP-bd_2"/>
</dbReference>
<dbReference type="PROSITE" id="PS50110">
    <property type="entry name" value="RESPONSE_REGULATORY"/>
    <property type="match status" value="1"/>
</dbReference>
<dbReference type="PROSITE" id="PS00675">
    <property type="entry name" value="SIGMA54_INTERACT_1"/>
    <property type="match status" value="1"/>
</dbReference>
<dbReference type="InterPro" id="IPR027417">
    <property type="entry name" value="P-loop_NTPase"/>
</dbReference>
<feature type="domain" description="Sigma-54 factor interaction" evidence="7">
    <location>
        <begin position="150"/>
        <end position="384"/>
    </location>
</feature>
<keyword evidence="10" id="KW-1185">Reference proteome</keyword>
<dbReference type="SUPFAM" id="SSF52540">
    <property type="entry name" value="P-loop containing nucleoside triphosphate hydrolases"/>
    <property type="match status" value="1"/>
</dbReference>
<evidence type="ECO:0000259" key="8">
    <source>
        <dbReference type="PROSITE" id="PS50110"/>
    </source>
</evidence>
<dbReference type="InterPro" id="IPR002078">
    <property type="entry name" value="Sigma_54_int"/>
</dbReference>
<dbReference type="InterPro" id="IPR058031">
    <property type="entry name" value="AAA_lid_NorR"/>
</dbReference>
<evidence type="ECO:0000313" key="9">
    <source>
        <dbReference type="EMBL" id="MFC1799917.1"/>
    </source>
</evidence>
<dbReference type="PROSITE" id="PS00676">
    <property type="entry name" value="SIGMA54_INTERACT_2"/>
    <property type="match status" value="1"/>
</dbReference>
<dbReference type="InterPro" id="IPR003593">
    <property type="entry name" value="AAA+_ATPase"/>
</dbReference>
<evidence type="ECO:0000256" key="4">
    <source>
        <dbReference type="ARBA" id="ARBA00023125"/>
    </source>
</evidence>
<evidence type="ECO:0000256" key="5">
    <source>
        <dbReference type="ARBA" id="ARBA00023163"/>
    </source>
</evidence>
<feature type="domain" description="Response regulatory" evidence="8">
    <location>
        <begin position="10"/>
        <end position="124"/>
    </location>
</feature>
<evidence type="ECO:0000256" key="3">
    <source>
        <dbReference type="ARBA" id="ARBA00023015"/>
    </source>
</evidence>
<dbReference type="Gene3D" id="1.10.8.60">
    <property type="match status" value="1"/>
</dbReference>
<dbReference type="Pfam" id="PF00158">
    <property type="entry name" value="Sigma54_activat"/>
    <property type="match status" value="1"/>
</dbReference>
<dbReference type="InterPro" id="IPR011006">
    <property type="entry name" value="CheY-like_superfamily"/>
</dbReference>
<dbReference type="InterPro" id="IPR025944">
    <property type="entry name" value="Sigma_54_int_dom_CS"/>
</dbReference>
<feature type="modified residue" description="4-aspartylphosphate" evidence="6">
    <location>
        <position position="59"/>
    </location>
</feature>
<keyword evidence="2" id="KW-0067">ATP-binding</keyword>
<keyword evidence="4" id="KW-0238">DNA-binding</keyword>
<dbReference type="PROSITE" id="PS00688">
    <property type="entry name" value="SIGMA54_INTERACT_3"/>
    <property type="match status" value="1"/>
</dbReference>
<dbReference type="SMART" id="SM00448">
    <property type="entry name" value="REC"/>
    <property type="match status" value="1"/>
</dbReference>
<keyword evidence="5" id="KW-0804">Transcription</keyword>
<sequence length="468" mass="51757">MVGKRSSGFKLAVMGRDGALRGKLAQSLRSLGHELSETLDPEDTLELLGPGKYDVLIADIDESGLDYTDLLKQCKRVSKDTAIVLIGGSFGVDTAFEAARLGAYKCVAKPVEPGRVMDVVNSALDGARLKREARSVRQIIVGYRQTDKFVVGKSDVMQKIAEVIEKVATSKASTVLIQGESGTGKELVAKAIHYEGDFHGDAKQKPFMDINCSSLPENLLESELFGYEKGAFTDAKQPKTGLVEVAEGGSLFLDEIGEMPMSLQAKLLRLIETKRFRRVGGVKDIEVNTRIIAATNRDLRLAMKEGRFRDDLYFRLMVIPIYVPALRERRGDIPILASYFIDYFNGELNRSVLGLSRESSNFMMEYDWPGNVRELRNIIERAILLESTDLILPEHLPREILDGRVANLSTLGSSFEGGLPISLKEAERGAIEAALKWADGNKSKAARVLGITRQTLRQKIKLYDLANN</sequence>
<evidence type="ECO:0000313" key="10">
    <source>
        <dbReference type="Proteomes" id="UP001594288"/>
    </source>
</evidence>
<reference evidence="9 10" key="1">
    <citation type="submission" date="2024-09" db="EMBL/GenBank/DDBJ databases">
        <authorList>
            <person name="D'Angelo T."/>
        </authorList>
    </citation>
    <scope>NUCLEOTIDE SEQUENCE [LARGE SCALE GENOMIC DNA]</scope>
    <source>
        <strain evidence="9">SAG AM-311-F02</strain>
    </source>
</reference>
<dbReference type="Gene3D" id="3.40.50.300">
    <property type="entry name" value="P-loop containing nucleotide triphosphate hydrolases"/>
    <property type="match status" value="1"/>
</dbReference>
<dbReference type="Gene3D" id="1.10.10.60">
    <property type="entry name" value="Homeodomain-like"/>
    <property type="match status" value="1"/>
</dbReference>
<dbReference type="SUPFAM" id="SSF52172">
    <property type="entry name" value="CheY-like"/>
    <property type="match status" value="1"/>
</dbReference>
<dbReference type="SMART" id="SM00382">
    <property type="entry name" value="AAA"/>
    <property type="match status" value="1"/>
</dbReference>
<organism evidence="9 10">
    <name type="scientific">Eiseniibacteriota bacterium</name>
    <dbReference type="NCBI Taxonomy" id="2212470"/>
    <lineage>
        <taxon>Bacteria</taxon>
        <taxon>Candidatus Eiseniibacteriota</taxon>
    </lineage>
</organism>
<evidence type="ECO:0000259" key="7">
    <source>
        <dbReference type="PROSITE" id="PS50045"/>
    </source>
</evidence>
<dbReference type="Pfam" id="PF00072">
    <property type="entry name" value="Response_reg"/>
    <property type="match status" value="1"/>
</dbReference>
<proteinExistence type="predicted"/>
<keyword evidence="6" id="KW-0597">Phosphoprotein</keyword>
<comment type="caution">
    <text evidence="9">The sequence shown here is derived from an EMBL/GenBank/DDBJ whole genome shotgun (WGS) entry which is preliminary data.</text>
</comment>
<evidence type="ECO:0000256" key="1">
    <source>
        <dbReference type="ARBA" id="ARBA00022741"/>
    </source>
</evidence>
<protein>
    <submittedName>
        <fullName evidence="9">Sigma-54-dependent transcriptional regulator</fullName>
    </submittedName>
</protein>
<dbReference type="EMBL" id="JBHPEI010000043">
    <property type="protein sequence ID" value="MFC1799917.1"/>
    <property type="molecule type" value="Genomic_DNA"/>
</dbReference>
<dbReference type="InterPro" id="IPR009057">
    <property type="entry name" value="Homeodomain-like_sf"/>
</dbReference>